<dbReference type="CDD" id="cd02947">
    <property type="entry name" value="TRX_family"/>
    <property type="match status" value="1"/>
</dbReference>
<gene>
    <name evidence="2" type="ORF">LWI28_014032</name>
</gene>
<evidence type="ECO:0000313" key="2">
    <source>
        <dbReference type="EMBL" id="KAI9186128.1"/>
    </source>
</evidence>
<dbReference type="Proteomes" id="UP001064489">
    <property type="component" value="Chromosome 3"/>
</dbReference>
<dbReference type="PANTHER" id="PTHR10438:SF242">
    <property type="entry name" value="THIOREDOXIN-LIKE PROTEIN CXXS1"/>
    <property type="match status" value="1"/>
</dbReference>
<dbReference type="InterPro" id="IPR013766">
    <property type="entry name" value="Thioredoxin_domain"/>
</dbReference>
<proteinExistence type="predicted"/>
<protein>
    <recommendedName>
        <fullName evidence="1">Thioredoxin domain-containing protein</fullName>
    </recommendedName>
</protein>
<dbReference type="InterPro" id="IPR036249">
    <property type="entry name" value="Thioredoxin-like_sf"/>
</dbReference>
<dbReference type="InterPro" id="IPR050620">
    <property type="entry name" value="Thioredoxin_H-type-like"/>
</dbReference>
<dbReference type="SUPFAM" id="SSF52833">
    <property type="entry name" value="Thioredoxin-like"/>
    <property type="match status" value="1"/>
</dbReference>
<dbReference type="AlphaFoldDB" id="A0AAD5J5D0"/>
<name>A0AAD5J5D0_ACENE</name>
<evidence type="ECO:0000313" key="3">
    <source>
        <dbReference type="Proteomes" id="UP001064489"/>
    </source>
</evidence>
<accession>A0AAD5J5D0</accession>
<comment type="caution">
    <text evidence="2">The sequence shown here is derived from an EMBL/GenBank/DDBJ whole genome shotgun (WGS) entry which is preliminary data.</text>
</comment>
<dbReference type="PANTHER" id="PTHR10438">
    <property type="entry name" value="THIOREDOXIN"/>
    <property type="match status" value="1"/>
</dbReference>
<dbReference type="Gene3D" id="3.40.30.10">
    <property type="entry name" value="Glutaredoxin"/>
    <property type="match status" value="1"/>
</dbReference>
<feature type="domain" description="Thioredoxin" evidence="1">
    <location>
        <begin position="14"/>
        <end position="73"/>
    </location>
</feature>
<dbReference type="EMBL" id="JAJSOW010000100">
    <property type="protein sequence ID" value="KAI9186128.1"/>
    <property type="molecule type" value="Genomic_DNA"/>
</dbReference>
<sequence length="176" mass="19758">MKSHGRQSRVNRIHSEKSWNSFTTQGSCPVVVHFTAAWCMPSVAMNPLFEELALSYKDIHFLLVDVDEVKVTISTTSPSPMRISPSTLPDSIGPPSTLMDLLLSVLLVRKLMPHLGILMALRKLAQRKGLELNHAVELAPRRVGRSCVGIGLMTSLWSWALFWNLEGLLRQIRLLF</sequence>
<evidence type="ECO:0000259" key="1">
    <source>
        <dbReference type="Pfam" id="PF00085"/>
    </source>
</evidence>
<keyword evidence="3" id="KW-1185">Reference proteome</keyword>
<reference evidence="2" key="1">
    <citation type="journal article" date="2022" name="Plant J.">
        <title>Strategies of tolerance reflected in two North American maple genomes.</title>
        <authorList>
            <person name="McEvoy S.L."/>
            <person name="Sezen U.U."/>
            <person name="Trouern-Trend A."/>
            <person name="McMahon S.M."/>
            <person name="Schaberg P.G."/>
            <person name="Yang J."/>
            <person name="Wegrzyn J.L."/>
            <person name="Swenson N.G."/>
        </authorList>
    </citation>
    <scope>NUCLEOTIDE SEQUENCE</scope>
    <source>
        <strain evidence="2">91603</strain>
    </source>
</reference>
<dbReference type="Pfam" id="PF00085">
    <property type="entry name" value="Thioredoxin"/>
    <property type="match status" value="1"/>
</dbReference>
<reference evidence="2" key="2">
    <citation type="submission" date="2023-02" db="EMBL/GenBank/DDBJ databases">
        <authorList>
            <person name="Swenson N.G."/>
            <person name="Wegrzyn J.L."/>
            <person name="Mcevoy S.L."/>
        </authorList>
    </citation>
    <scope>NUCLEOTIDE SEQUENCE</scope>
    <source>
        <strain evidence="2">91603</strain>
        <tissue evidence="2">Leaf</tissue>
    </source>
</reference>
<organism evidence="2 3">
    <name type="scientific">Acer negundo</name>
    <name type="common">Box elder</name>
    <dbReference type="NCBI Taxonomy" id="4023"/>
    <lineage>
        <taxon>Eukaryota</taxon>
        <taxon>Viridiplantae</taxon>
        <taxon>Streptophyta</taxon>
        <taxon>Embryophyta</taxon>
        <taxon>Tracheophyta</taxon>
        <taxon>Spermatophyta</taxon>
        <taxon>Magnoliopsida</taxon>
        <taxon>eudicotyledons</taxon>
        <taxon>Gunneridae</taxon>
        <taxon>Pentapetalae</taxon>
        <taxon>rosids</taxon>
        <taxon>malvids</taxon>
        <taxon>Sapindales</taxon>
        <taxon>Sapindaceae</taxon>
        <taxon>Hippocastanoideae</taxon>
        <taxon>Acereae</taxon>
        <taxon>Acer</taxon>
    </lineage>
</organism>